<feature type="coiled-coil region" evidence="1">
    <location>
        <begin position="477"/>
        <end position="504"/>
    </location>
</feature>
<dbReference type="Pfam" id="PF13185">
    <property type="entry name" value="GAF_2"/>
    <property type="match status" value="1"/>
</dbReference>
<accession>A0ABW3K9F7</accession>
<organism evidence="4 5">
    <name type="scientific">Ohtaekwangia kribbensis</name>
    <dbReference type="NCBI Taxonomy" id="688913"/>
    <lineage>
        <taxon>Bacteria</taxon>
        <taxon>Pseudomonadati</taxon>
        <taxon>Bacteroidota</taxon>
        <taxon>Cytophagia</taxon>
        <taxon>Cytophagales</taxon>
        <taxon>Fulvivirgaceae</taxon>
        <taxon>Ohtaekwangia</taxon>
    </lineage>
</organism>
<proteinExistence type="predicted"/>
<keyword evidence="2" id="KW-0812">Transmembrane</keyword>
<evidence type="ECO:0000259" key="3">
    <source>
        <dbReference type="SMART" id="SM00065"/>
    </source>
</evidence>
<dbReference type="InterPro" id="IPR029016">
    <property type="entry name" value="GAF-like_dom_sf"/>
</dbReference>
<evidence type="ECO:0000313" key="4">
    <source>
        <dbReference type="EMBL" id="MFD1002773.1"/>
    </source>
</evidence>
<protein>
    <submittedName>
        <fullName evidence="4">GAF domain-containing protein</fullName>
    </submittedName>
</protein>
<reference evidence="5" key="1">
    <citation type="journal article" date="2019" name="Int. J. Syst. Evol. Microbiol.">
        <title>The Global Catalogue of Microorganisms (GCM) 10K type strain sequencing project: providing services to taxonomists for standard genome sequencing and annotation.</title>
        <authorList>
            <consortium name="The Broad Institute Genomics Platform"/>
            <consortium name="The Broad Institute Genome Sequencing Center for Infectious Disease"/>
            <person name="Wu L."/>
            <person name="Ma J."/>
        </authorList>
    </citation>
    <scope>NUCLEOTIDE SEQUENCE [LARGE SCALE GENOMIC DNA]</scope>
    <source>
        <strain evidence="5">CCUG 58938</strain>
    </source>
</reference>
<dbReference type="SUPFAM" id="SSF55781">
    <property type="entry name" value="GAF domain-like"/>
    <property type="match status" value="1"/>
</dbReference>
<keyword evidence="2" id="KW-1133">Transmembrane helix</keyword>
<keyword evidence="5" id="KW-1185">Reference proteome</keyword>
<name>A0ABW3K9F7_9BACT</name>
<gene>
    <name evidence="4" type="ORF">ACFQ21_25835</name>
</gene>
<evidence type="ECO:0000256" key="1">
    <source>
        <dbReference type="SAM" id="Coils"/>
    </source>
</evidence>
<feature type="domain" description="GAF" evidence="3">
    <location>
        <begin position="326"/>
        <end position="474"/>
    </location>
</feature>
<dbReference type="Gene3D" id="3.30.450.40">
    <property type="match status" value="1"/>
</dbReference>
<evidence type="ECO:0000313" key="5">
    <source>
        <dbReference type="Proteomes" id="UP001597112"/>
    </source>
</evidence>
<dbReference type="Proteomes" id="UP001597112">
    <property type="component" value="Unassembled WGS sequence"/>
</dbReference>
<keyword evidence="1" id="KW-0175">Coiled coil</keyword>
<dbReference type="SMART" id="SM00065">
    <property type="entry name" value="GAF"/>
    <property type="match status" value="1"/>
</dbReference>
<dbReference type="InterPro" id="IPR003018">
    <property type="entry name" value="GAF"/>
</dbReference>
<comment type="caution">
    <text evidence="4">The sequence shown here is derived from an EMBL/GenBank/DDBJ whole genome shotgun (WGS) entry which is preliminary data.</text>
</comment>
<keyword evidence="2" id="KW-0472">Membrane</keyword>
<dbReference type="EMBL" id="JBHTKA010000013">
    <property type="protein sequence ID" value="MFD1002773.1"/>
    <property type="molecule type" value="Genomic_DNA"/>
</dbReference>
<sequence length="504" mass="57804">MQRINLKKNLIKILLILLTALLIANCVLTFINGNTIVENNALRERTEHVKRNTERIIGDIVHGADLAVRGYALTKSEKLAEPLRIASVYKDSVFIGLKNQLNSQRYDTSSLHEMKIAVDDYIMFSNGMIDLASQDSMQKFIAILNEDRGFDLWKKYMTFRDPLFAYEDTLNREAENRYVAALGDNRLIVIVLLLIGVPTMIYIIRRLGRDEKQLAALLLNLDQQNRQYIFDNGSPLDVNDIDHVIENSIQNFKKANTFITNIANGNYSVEWETLHDGNRSLNESNLAGNLIRMKNHLNDSKLSNEKREWGVSGLAELITLIQNQRDIKELGNSVVKYIVRYTKSNQACMFVVPVEQEHNNEYLQLVACYAWDRKRYVNMKMQKREGLIGQCWHEAEPILLTNVPEDYIQISSGLGDASPRSVYITPIKMNNVVYGVLELASFSRFEEHEIDFINKACESIAACIFAVKMTERTNIMMSQYTTQIESLQSELKMLKELNQSLVEV</sequence>
<evidence type="ECO:0000256" key="2">
    <source>
        <dbReference type="SAM" id="Phobius"/>
    </source>
</evidence>
<feature type="transmembrane region" description="Helical" evidence="2">
    <location>
        <begin position="187"/>
        <end position="204"/>
    </location>
</feature>
<dbReference type="RefSeq" id="WP_377584420.1">
    <property type="nucleotide sequence ID" value="NZ_JBHTKA010000013.1"/>
</dbReference>